<proteinExistence type="predicted"/>
<protein>
    <submittedName>
        <fullName evidence="2">Uncharacterized protein</fullName>
    </submittedName>
</protein>
<reference evidence="2 3" key="1">
    <citation type="submission" date="2019-03" db="EMBL/GenBank/DDBJ databases">
        <title>First draft genome of Liparis tanakae, snailfish: a comprehensive survey of snailfish specific genes.</title>
        <authorList>
            <person name="Kim W."/>
            <person name="Song I."/>
            <person name="Jeong J.-H."/>
            <person name="Kim D."/>
            <person name="Kim S."/>
            <person name="Ryu S."/>
            <person name="Song J.Y."/>
            <person name="Lee S.K."/>
        </authorList>
    </citation>
    <scope>NUCLEOTIDE SEQUENCE [LARGE SCALE GENOMIC DNA]</scope>
    <source>
        <tissue evidence="2">Muscle</tissue>
    </source>
</reference>
<dbReference type="AlphaFoldDB" id="A0A4Z2G219"/>
<accession>A0A4Z2G219</accession>
<comment type="caution">
    <text evidence="2">The sequence shown here is derived from an EMBL/GenBank/DDBJ whole genome shotgun (WGS) entry which is preliminary data.</text>
</comment>
<keyword evidence="3" id="KW-1185">Reference proteome</keyword>
<evidence type="ECO:0000256" key="1">
    <source>
        <dbReference type="SAM" id="MobiDB-lite"/>
    </source>
</evidence>
<name>A0A4Z2G219_9TELE</name>
<dbReference type="EMBL" id="SRLO01000766">
    <property type="protein sequence ID" value="TNN46943.1"/>
    <property type="molecule type" value="Genomic_DNA"/>
</dbReference>
<sequence>MSRCGGLLEARARPLADDPDGAEQGAAGVQPEGPHQVMLPGPGPMEPCSARGRKRPFPWLSVCFILIYQAHLSWGVELPAWETLNK</sequence>
<organism evidence="2 3">
    <name type="scientific">Liparis tanakae</name>
    <name type="common">Tanaka's snailfish</name>
    <dbReference type="NCBI Taxonomy" id="230148"/>
    <lineage>
        <taxon>Eukaryota</taxon>
        <taxon>Metazoa</taxon>
        <taxon>Chordata</taxon>
        <taxon>Craniata</taxon>
        <taxon>Vertebrata</taxon>
        <taxon>Euteleostomi</taxon>
        <taxon>Actinopterygii</taxon>
        <taxon>Neopterygii</taxon>
        <taxon>Teleostei</taxon>
        <taxon>Neoteleostei</taxon>
        <taxon>Acanthomorphata</taxon>
        <taxon>Eupercaria</taxon>
        <taxon>Perciformes</taxon>
        <taxon>Cottioidei</taxon>
        <taxon>Cottales</taxon>
        <taxon>Liparidae</taxon>
        <taxon>Liparis</taxon>
    </lineage>
</organism>
<evidence type="ECO:0000313" key="2">
    <source>
        <dbReference type="EMBL" id="TNN46943.1"/>
    </source>
</evidence>
<evidence type="ECO:0000313" key="3">
    <source>
        <dbReference type="Proteomes" id="UP000314294"/>
    </source>
</evidence>
<gene>
    <name evidence="2" type="ORF">EYF80_042859</name>
</gene>
<dbReference type="Proteomes" id="UP000314294">
    <property type="component" value="Unassembled WGS sequence"/>
</dbReference>
<feature type="region of interest" description="Disordered" evidence="1">
    <location>
        <begin position="1"/>
        <end position="45"/>
    </location>
</feature>